<keyword evidence="5" id="KW-1185">Reference proteome</keyword>
<dbReference type="SUPFAM" id="SSF55486">
    <property type="entry name" value="Metalloproteases ('zincins'), catalytic domain"/>
    <property type="match status" value="1"/>
</dbReference>
<evidence type="ECO:0000313" key="5">
    <source>
        <dbReference type="Proteomes" id="UP001626550"/>
    </source>
</evidence>
<comment type="caution">
    <text evidence="1">Lacks conserved residue(s) required for the propagation of feature annotation.</text>
</comment>
<reference evidence="4 5" key="1">
    <citation type="submission" date="2024-11" db="EMBL/GenBank/DDBJ databases">
        <title>Adaptive evolution of stress response genes in parasites aligns with host niche diversity.</title>
        <authorList>
            <person name="Hahn C."/>
            <person name="Resl P."/>
        </authorList>
    </citation>
    <scope>NUCLEOTIDE SEQUENCE [LARGE SCALE GENOMIC DNA]</scope>
    <source>
        <strain evidence="4">EGGRZ-B1_66</strain>
        <tissue evidence="4">Body</tissue>
    </source>
</reference>
<organism evidence="4 5">
    <name type="scientific">Cichlidogyrus casuarinus</name>
    <dbReference type="NCBI Taxonomy" id="1844966"/>
    <lineage>
        <taxon>Eukaryota</taxon>
        <taxon>Metazoa</taxon>
        <taxon>Spiralia</taxon>
        <taxon>Lophotrochozoa</taxon>
        <taxon>Platyhelminthes</taxon>
        <taxon>Monogenea</taxon>
        <taxon>Monopisthocotylea</taxon>
        <taxon>Dactylogyridea</taxon>
        <taxon>Ancyrocephalidae</taxon>
        <taxon>Cichlidogyrus</taxon>
    </lineage>
</organism>
<dbReference type="InterPro" id="IPR001590">
    <property type="entry name" value="Peptidase_M12B"/>
</dbReference>
<accession>A0ABD2QJM5</accession>
<evidence type="ECO:0000259" key="3">
    <source>
        <dbReference type="PROSITE" id="PS50215"/>
    </source>
</evidence>
<name>A0ABD2QJM5_9PLAT</name>
<feature type="chain" id="PRO_5044894622" description="Peptidase M12B domain-containing protein" evidence="2">
    <location>
        <begin position="25"/>
        <end position="242"/>
    </location>
</feature>
<protein>
    <recommendedName>
        <fullName evidence="3">Peptidase M12B domain-containing protein</fullName>
    </recommendedName>
</protein>
<gene>
    <name evidence="4" type="ORF">Ciccas_001611</name>
</gene>
<evidence type="ECO:0000256" key="2">
    <source>
        <dbReference type="SAM" id="SignalP"/>
    </source>
</evidence>
<evidence type="ECO:0000313" key="4">
    <source>
        <dbReference type="EMBL" id="KAL3319704.1"/>
    </source>
</evidence>
<dbReference type="Proteomes" id="UP001626550">
    <property type="component" value="Unassembled WGS sequence"/>
</dbReference>
<evidence type="ECO:0000256" key="1">
    <source>
        <dbReference type="PROSITE-ProRule" id="PRU00276"/>
    </source>
</evidence>
<sequence length="242" mass="27343">MFYRPASRLIFSVYCLSVLRFVISAETVKLHLGAKRDARCPIVAIERTSEDPVYLQETSEYTYPIESRIRDGLANTTDFCLYETVSGGQALIVSLFVGNGSARDAQFDIPSQMLDLNSQNPTLEMEPFSAEPDSTAIWEAKNIPGQFNKPRLLELYAISDKAMHQDDGELLLPNLMVTLATANQMTRAVGIRIQLVHWERWNKENGIELIEDISKSLGDLSAYRFHLNPKTTVNHDSMHLFT</sequence>
<dbReference type="InterPro" id="IPR024079">
    <property type="entry name" value="MetalloPept_cat_dom_sf"/>
</dbReference>
<feature type="signal peptide" evidence="2">
    <location>
        <begin position="1"/>
        <end position="24"/>
    </location>
</feature>
<dbReference type="AlphaFoldDB" id="A0ABD2QJM5"/>
<dbReference type="PROSITE" id="PS50215">
    <property type="entry name" value="ADAM_MEPRO"/>
    <property type="match status" value="1"/>
</dbReference>
<proteinExistence type="predicted"/>
<dbReference type="Pfam" id="PF01421">
    <property type="entry name" value="Reprolysin"/>
    <property type="match status" value="1"/>
</dbReference>
<keyword evidence="2" id="KW-0732">Signal</keyword>
<dbReference type="EMBL" id="JBJKFK010000108">
    <property type="protein sequence ID" value="KAL3319704.1"/>
    <property type="molecule type" value="Genomic_DNA"/>
</dbReference>
<dbReference type="Gene3D" id="3.40.390.10">
    <property type="entry name" value="Collagenase (Catalytic Domain)"/>
    <property type="match status" value="1"/>
</dbReference>
<comment type="caution">
    <text evidence="4">The sequence shown here is derived from an EMBL/GenBank/DDBJ whole genome shotgun (WGS) entry which is preliminary data.</text>
</comment>
<feature type="domain" description="Peptidase M12B" evidence="3">
    <location>
        <begin position="151"/>
        <end position="242"/>
    </location>
</feature>